<name>A0A445HAU0_GLYSO</name>
<dbReference type="PANTHER" id="PTHR10566:SF123">
    <property type="entry name" value="PROTEIN KINASE SUPERFAMILY PROTEIN"/>
    <property type="match status" value="1"/>
</dbReference>
<dbReference type="Proteomes" id="UP000289340">
    <property type="component" value="Chromosome 13"/>
</dbReference>
<gene>
    <name evidence="2" type="ORF">D0Y65_035695</name>
</gene>
<evidence type="ECO:0000313" key="2">
    <source>
        <dbReference type="EMBL" id="RZB70853.1"/>
    </source>
</evidence>
<sequence length="262" mass="29540">MEAKKKKRFRKQRRRKILFESKRQEGGFRTIGRVERAYGRVEGNAARFLDLAVWLLCFINHTLTVPRVVLHPSSSRGLIGPRDVAVTLGRAVRSGCSSGRFLDFGLLCQMDKRHQLAMLASIIHIVNGDWASLVRALVDMDVVRPGTNIRLVTLELEQALGEVEFKEGIPDVKFSRVLGKIWTVALKHHFPMPPYITLVLRSLASLEGLAIAADTNFNTFEAAYPYVVRKLLTDNSAATRNILHWVLLNEGRSSSDKDFPFS</sequence>
<comment type="similarity">
    <text evidence="1">Belongs to the protein kinase superfamily. ADCK protein kinase family.</text>
</comment>
<keyword evidence="3" id="KW-1185">Reference proteome</keyword>
<proteinExistence type="inferred from homology"/>
<accession>A0A445HAU0</accession>
<organism evidence="2 3">
    <name type="scientific">Glycine soja</name>
    <name type="common">Wild soybean</name>
    <dbReference type="NCBI Taxonomy" id="3848"/>
    <lineage>
        <taxon>Eukaryota</taxon>
        <taxon>Viridiplantae</taxon>
        <taxon>Streptophyta</taxon>
        <taxon>Embryophyta</taxon>
        <taxon>Tracheophyta</taxon>
        <taxon>Spermatophyta</taxon>
        <taxon>Magnoliopsida</taxon>
        <taxon>eudicotyledons</taxon>
        <taxon>Gunneridae</taxon>
        <taxon>Pentapetalae</taxon>
        <taxon>rosids</taxon>
        <taxon>fabids</taxon>
        <taxon>Fabales</taxon>
        <taxon>Fabaceae</taxon>
        <taxon>Papilionoideae</taxon>
        <taxon>50 kb inversion clade</taxon>
        <taxon>NPAAA clade</taxon>
        <taxon>indigoferoid/millettioid clade</taxon>
        <taxon>Phaseoleae</taxon>
        <taxon>Glycine</taxon>
        <taxon>Glycine subgen. Soja</taxon>
    </lineage>
</organism>
<dbReference type="InterPro" id="IPR050154">
    <property type="entry name" value="UbiB_kinase"/>
</dbReference>
<protein>
    <submittedName>
        <fullName evidence="2">Uncharacterized protein</fullName>
    </submittedName>
</protein>
<dbReference type="EMBL" id="QZWG01000013">
    <property type="protein sequence ID" value="RZB70853.1"/>
    <property type="molecule type" value="Genomic_DNA"/>
</dbReference>
<comment type="caution">
    <text evidence="2">The sequence shown here is derived from an EMBL/GenBank/DDBJ whole genome shotgun (WGS) entry which is preliminary data.</text>
</comment>
<evidence type="ECO:0000313" key="3">
    <source>
        <dbReference type="Proteomes" id="UP000289340"/>
    </source>
</evidence>
<evidence type="ECO:0000256" key="1">
    <source>
        <dbReference type="ARBA" id="ARBA00009670"/>
    </source>
</evidence>
<dbReference type="AlphaFoldDB" id="A0A445HAU0"/>
<reference evidence="2 3" key="1">
    <citation type="submission" date="2018-09" db="EMBL/GenBank/DDBJ databases">
        <title>A high-quality reference genome of wild soybean provides a powerful tool to mine soybean genomes.</title>
        <authorList>
            <person name="Xie M."/>
            <person name="Chung C.Y.L."/>
            <person name="Li M.-W."/>
            <person name="Wong F.-L."/>
            <person name="Chan T.-F."/>
            <person name="Lam H.-M."/>
        </authorList>
    </citation>
    <scope>NUCLEOTIDE SEQUENCE [LARGE SCALE GENOMIC DNA]</scope>
    <source>
        <strain evidence="3">cv. W05</strain>
        <tissue evidence="2">Hypocotyl of etiolated seedlings</tissue>
    </source>
</reference>
<dbReference type="PANTHER" id="PTHR10566">
    <property type="entry name" value="CHAPERONE-ACTIVITY OF BC1 COMPLEX CABC1 -RELATED"/>
    <property type="match status" value="1"/>
</dbReference>